<keyword evidence="4" id="KW-0645">Protease</keyword>
<dbReference type="PRINTS" id="PR00922">
    <property type="entry name" value="DADACBPTASE3"/>
</dbReference>
<protein>
    <submittedName>
        <fullName evidence="4">D-alanyl-D-alanine carboxypeptidase (EC)</fullName>
        <ecNumber evidence="4">3.4.16.4</ecNumber>
    </submittedName>
</protein>
<dbReference type="Gene3D" id="3.40.710.10">
    <property type="entry name" value="DD-peptidase/beta-lactamase superfamily"/>
    <property type="match status" value="1"/>
</dbReference>
<dbReference type="PANTHER" id="PTHR30023">
    <property type="entry name" value="D-ALANYL-D-ALANINE CARBOXYPEPTIDASE"/>
    <property type="match status" value="1"/>
</dbReference>
<evidence type="ECO:0000256" key="2">
    <source>
        <dbReference type="ARBA" id="ARBA00022801"/>
    </source>
</evidence>
<keyword evidence="3" id="KW-0472">Membrane</keyword>
<dbReference type="AlphaFoldDB" id="A0A6S6SZX9"/>
<keyword evidence="2 4" id="KW-0378">Hydrolase</keyword>
<keyword evidence="4" id="KW-0121">Carboxypeptidase</keyword>
<dbReference type="GO" id="GO:0000270">
    <property type="term" value="P:peptidoglycan metabolic process"/>
    <property type="evidence" value="ECO:0007669"/>
    <property type="project" value="TreeGrafter"/>
</dbReference>
<feature type="transmembrane region" description="Helical" evidence="3">
    <location>
        <begin position="12"/>
        <end position="30"/>
    </location>
</feature>
<dbReference type="EMBL" id="CACVAS010000058">
    <property type="protein sequence ID" value="CAA6810165.1"/>
    <property type="molecule type" value="Genomic_DNA"/>
</dbReference>
<proteinExistence type="inferred from homology"/>
<dbReference type="NCBIfam" id="TIGR00666">
    <property type="entry name" value="PBP4"/>
    <property type="match status" value="1"/>
</dbReference>
<keyword evidence="3" id="KW-1133">Transmembrane helix</keyword>
<dbReference type="InterPro" id="IPR012338">
    <property type="entry name" value="Beta-lactam/transpept-like"/>
</dbReference>
<dbReference type="InterPro" id="IPR000667">
    <property type="entry name" value="Peptidase_S13"/>
</dbReference>
<dbReference type="EC" id="3.4.16.4" evidence="4"/>
<dbReference type="SUPFAM" id="SSF56601">
    <property type="entry name" value="beta-lactamase/transpeptidase-like"/>
    <property type="match status" value="1"/>
</dbReference>
<dbReference type="GO" id="GO:0006508">
    <property type="term" value="P:proteolysis"/>
    <property type="evidence" value="ECO:0007669"/>
    <property type="project" value="InterPro"/>
</dbReference>
<comment type="similarity">
    <text evidence="1">Belongs to the peptidase S13 family.</text>
</comment>
<dbReference type="Pfam" id="PF02113">
    <property type="entry name" value="Peptidase_S13"/>
    <property type="match status" value="1"/>
</dbReference>
<reference evidence="4" key="1">
    <citation type="submission" date="2020-01" db="EMBL/GenBank/DDBJ databases">
        <authorList>
            <person name="Meier V. D."/>
            <person name="Meier V D."/>
        </authorList>
    </citation>
    <scope>NUCLEOTIDE SEQUENCE</scope>
    <source>
        <strain evidence="4">HLG_WM_MAG_01</strain>
    </source>
</reference>
<gene>
    <name evidence="4" type="ORF">HELGO_WM34</name>
</gene>
<dbReference type="Gene3D" id="3.50.80.20">
    <property type="entry name" value="D-Ala-D-Ala carboxypeptidase C, peptidase S13"/>
    <property type="match status" value="1"/>
</dbReference>
<accession>A0A6S6SZX9</accession>
<dbReference type="GO" id="GO:0009002">
    <property type="term" value="F:serine-type D-Ala-D-Ala carboxypeptidase activity"/>
    <property type="evidence" value="ECO:0007669"/>
    <property type="project" value="UniProtKB-EC"/>
</dbReference>
<evidence type="ECO:0000256" key="3">
    <source>
        <dbReference type="SAM" id="Phobius"/>
    </source>
</evidence>
<evidence type="ECO:0000313" key="4">
    <source>
        <dbReference type="EMBL" id="CAA6810165.1"/>
    </source>
</evidence>
<keyword evidence="3" id="KW-0812">Transmembrane</keyword>
<name>A0A6S6SZX9_9BACT</name>
<sequence length="512" mass="57266">MNHNYHLNIKKLILFYLLLSVTIWALPHGINTIIRNSGIPAKDVSIYIKQINGNGGTLASLNATQIRTPASVVKVFTTYAAILKLGFNYRFTTKFYTKGKISKGTLYGDLIVRGMGDPSLSSEDLKSIVKQIKSRGIKKITGNIIIDRSYFEVGNKNTSGFDKNTHSPYNAMPDAMMFNERISTVCVTPNKNSVTKENADGSYQVINQLKRVNKPCRGKYSWPAVKIDSKGDNAKIWLKGTISKRCGKRNICKVVTQPYKSFYYALKDSLHKAGVKVQGTMHLAKVPKYAKPLFTHYSEPLEVIISKTAKKSNNVYARQLLLVLGAKTYGAPATLHKGQRALERILDQQGALGPGMMRIDNGSGLSRTAKMSAKQLTQMLEHAHKRYGQKWMDTLAIAGVDGTIKKRFRGTVVKNRAWMKTGTLRRVKNIGGYVKSKSGHLYAVSILVNTNKGNWRASGLQNDIIKWLVRYKAKGLVKQVMPLKKITRPMPVSSLWSMETKVPKELLDTEMF</sequence>
<organism evidence="4">
    <name type="scientific">uncultured Sulfurovum sp</name>
    <dbReference type="NCBI Taxonomy" id="269237"/>
    <lineage>
        <taxon>Bacteria</taxon>
        <taxon>Pseudomonadati</taxon>
        <taxon>Campylobacterota</taxon>
        <taxon>Epsilonproteobacteria</taxon>
        <taxon>Campylobacterales</taxon>
        <taxon>Sulfurovaceae</taxon>
        <taxon>Sulfurovum</taxon>
        <taxon>environmental samples</taxon>
    </lineage>
</organism>
<evidence type="ECO:0000256" key="1">
    <source>
        <dbReference type="ARBA" id="ARBA00006096"/>
    </source>
</evidence>
<dbReference type="PANTHER" id="PTHR30023:SF0">
    <property type="entry name" value="PENICILLIN-SENSITIVE CARBOXYPEPTIDASE A"/>
    <property type="match status" value="1"/>
</dbReference>